<dbReference type="GO" id="GO:0004252">
    <property type="term" value="F:serine-type endopeptidase activity"/>
    <property type="evidence" value="ECO:0007669"/>
    <property type="project" value="InterPro"/>
</dbReference>
<protein>
    <recommendedName>
        <fullName evidence="9">Inhibitor I9 domain-containing protein</fullName>
    </recommendedName>
</protein>
<dbReference type="AlphaFoldDB" id="A0A5P1E3Q4"/>
<keyword evidence="8" id="KW-1185">Reference proteome</keyword>
<dbReference type="GO" id="GO:0006508">
    <property type="term" value="P:proteolysis"/>
    <property type="evidence" value="ECO:0007669"/>
    <property type="project" value="InterPro"/>
</dbReference>
<evidence type="ECO:0000256" key="3">
    <source>
        <dbReference type="PROSITE-ProRule" id="PRU01240"/>
    </source>
</evidence>
<accession>A0A5P1E3Q4</accession>
<evidence type="ECO:0000256" key="4">
    <source>
        <dbReference type="SAM" id="SignalP"/>
    </source>
</evidence>
<dbReference type="InterPro" id="IPR045051">
    <property type="entry name" value="SBT"/>
</dbReference>
<keyword evidence="2 4" id="KW-0732">Signal</keyword>
<dbReference type="Gene3D" id="3.40.50.200">
    <property type="entry name" value="Peptidase S8/S53 domain"/>
    <property type="match status" value="1"/>
</dbReference>
<comment type="similarity">
    <text evidence="1 3">Belongs to the peptidase S8 family.</text>
</comment>
<organism evidence="7 8">
    <name type="scientific">Asparagus officinalis</name>
    <name type="common">Garden asparagus</name>
    <dbReference type="NCBI Taxonomy" id="4686"/>
    <lineage>
        <taxon>Eukaryota</taxon>
        <taxon>Viridiplantae</taxon>
        <taxon>Streptophyta</taxon>
        <taxon>Embryophyta</taxon>
        <taxon>Tracheophyta</taxon>
        <taxon>Spermatophyta</taxon>
        <taxon>Magnoliopsida</taxon>
        <taxon>Liliopsida</taxon>
        <taxon>Asparagales</taxon>
        <taxon>Asparagaceae</taxon>
        <taxon>Asparagoideae</taxon>
        <taxon>Asparagus</taxon>
    </lineage>
</organism>
<proteinExistence type="inferred from homology"/>
<sequence>MGTRLVSVALLLLLGATICCTARTLFTFEESPYGAGHGIGVGYGGGGGGAAGGSGGGGGGGSGGGYGIGGQSGPSFDVIGNHGAGYGSGEPHMIYTYRQAISGFEAILTLEELQALKSKRAVLSVYPEHECKFRTTYSPKFLGLSRWDRLWLDLVTNGHVTPTASTVAGSFVEDASILGNAEGTASGLAPGAHLVVYKVSSCTSIDVLKSMDQAIRDRADVLPMCKGFSKPLRFDNDDISIGSFAAIAWGLVLVQRVGNNGPFPSGVRWSSMDLNSWIECYG</sequence>
<feature type="domain" description="Inhibitor I9" evidence="6">
    <location>
        <begin position="87"/>
        <end position="132"/>
    </location>
</feature>
<evidence type="ECO:0000256" key="2">
    <source>
        <dbReference type="ARBA" id="ARBA00022729"/>
    </source>
</evidence>
<reference evidence="8" key="1">
    <citation type="journal article" date="2017" name="Nat. Commun.">
        <title>The asparagus genome sheds light on the origin and evolution of a young Y chromosome.</title>
        <authorList>
            <person name="Harkess A."/>
            <person name="Zhou J."/>
            <person name="Xu C."/>
            <person name="Bowers J.E."/>
            <person name="Van der Hulst R."/>
            <person name="Ayyampalayam S."/>
            <person name="Mercati F."/>
            <person name="Riccardi P."/>
            <person name="McKain M.R."/>
            <person name="Kakrana A."/>
            <person name="Tang H."/>
            <person name="Ray J."/>
            <person name="Groenendijk J."/>
            <person name="Arikit S."/>
            <person name="Mathioni S.M."/>
            <person name="Nakano M."/>
            <person name="Shan H."/>
            <person name="Telgmann-Rauber A."/>
            <person name="Kanno A."/>
            <person name="Yue Z."/>
            <person name="Chen H."/>
            <person name="Li W."/>
            <person name="Chen Y."/>
            <person name="Xu X."/>
            <person name="Zhang Y."/>
            <person name="Luo S."/>
            <person name="Chen H."/>
            <person name="Gao J."/>
            <person name="Mao Z."/>
            <person name="Pires J.C."/>
            <person name="Luo M."/>
            <person name="Kudrna D."/>
            <person name="Wing R.A."/>
            <person name="Meyers B.C."/>
            <person name="Yi K."/>
            <person name="Kong H."/>
            <person name="Lavrijsen P."/>
            <person name="Sunseri F."/>
            <person name="Falavigna A."/>
            <person name="Ye Y."/>
            <person name="Leebens-Mack J.H."/>
            <person name="Chen G."/>
        </authorList>
    </citation>
    <scope>NUCLEOTIDE SEQUENCE [LARGE SCALE GENOMIC DNA]</scope>
    <source>
        <strain evidence="8">cv. DH0086</strain>
    </source>
</reference>
<dbReference type="PANTHER" id="PTHR10795">
    <property type="entry name" value="PROPROTEIN CONVERTASE SUBTILISIN/KEXIN"/>
    <property type="match status" value="1"/>
</dbReference>
<feature type="signal peptide" evidence="4">
    <location>
        <begin position="1"/>
        <end position="21"/>
    </location>
</feature>
<name>A0A5P1E3Q4_ASPOF</name>
<evidence type="ECO:0000259" key="5">
    <source>
        <dbReference type="Pfam" id="PF00082"/>
    </source>
</evidence>
<dbReference type="PROSITE" id="PS51892">
    <property type="entry name" value="SUBTILASE"/>
    <property type="match status" value="1"/>
</dbReference>
<dbReference type="Proteomes" id="UP000243459">
    <property type="component" value="Chromosome 10"/>
</dbReference>
<evidence type="ECO:0000313" key="8">
    <source>
        <dbReference type="Proteomes" id="UP000243459"/>
    </source>
</evidence>
<comment type="caution">
    <text evidence="3">Lacks conserved residue(s) required for the propagation of feature annotation.</text>
</comment>
<dbReference type="InterPro" id="IPR000209">
    <property type="entry name" value="Peptidase_S8/S53_dom"/>
</dbReference>
<dbReference type="Gramene" id="ONK56075">
    <property type="protein sequence ID" value="ONK56075"/>
    <property type="gene ID" value="A4U43_C10F3880"/>
</dbReference>
<feature type="domain" description="Peptidase S8/S53" evidence="5">
    <location>
        <begin position="157"/>
        <end position="261"/>
    </location>
</feature>
<dbReference type="SUPFAM" id="SSF52743">
    <property type="entry name" value="Subtilisin-like"/>
    <property type="match status" value="1"/>
</dbReference>
<feature type="chain" id="PRO_5024399868" description="Inhibitor I9 domain-containing protein" evidence="4">
    <location>
        <begin position="22"/>
        <end position="282"/>
    </location>
</feature>
<dbReference type="Gene3D" id="3.30.70.80">
    <property type="entry name" value="Peptidase S8 propeptide/proteinase inhibitor I9"/>
    <property type="match status" value="1"/>
</dbReference>
<dbReference type="Pfam" id="PF05922">
    <property type="entry name" value="Inhibitor_I9"/>
    <property type="match status" value="1"/>
</dbReference>
<dbReference type="EMBL" id="CM007390">
    <property type="protein sequence ID" value="ONK56075.1"/>
    <property type="molecule type" value="Genomic_DNA"/>
</dbReference>
<evidence type="ECO:0000313" key="7">
    <source>
        <dbReference type="EMBL" id="ONK56075.1"/>
    </source>
</evidence>
<dbReference type="InterPro" id="IPR036852">
    <property type="entry name" value="Peptidase_S8/S53_dom_sf"/>
</dbReference>
<evidence type="ECO:0008006" key="9">
    <source>
        <dbReference type="Google" id="ProtNLM"/>
    </source>
</evidence>
<evidence type="ECO:0000256" key="1">
    <source>
        <dbReference type="ARBA" id="ARBA00011073"/>
    </source>
</evidence>
<gene>
    <name evidence="7" type="ORF">A4U43_C10F3880</name>
</gene>
<dbReference type="Pfam" id="PF00082">
    <property type="entry name" value="Peptidase_S8"/>
    <property type="match status" value="1"/>
</dbReference>
<evidence type="ECO:0000259" key="6">
    <source>
        <dbReference type="Pfam" id="PF05922"/>
    </source>
</evidence>
<dbReference type="InterPro" id="IPR010259">
    <property type="entry name" value="S8pro/Inhibitor_I9"/>
</dbReference>
<dbReference type="InterPro" id="IPR037045">
    <property type="entry name" value="S8pro/Inhibitor_I9_sf"/>
</dbReference>